<keyword evidence="2" id="KW-1185">Reference proteome</keyword>
<proteinExistence type="predicted"/>
<organism evidence="1 2">
    <name type="scientific">Racocetra persica</name>
    <dbReference type="NCBI Taxonomy" id="160502"/>
    <lineage>
        <taxon>Eukaryota</taxon>
        <taxon>Fungi</taxon>
        <taxon>Fungi incertae sedis</taxon>
        <taxon>Mucoromycota</taxon>
        <taxon>Glomeromycotina</taxon>
        <taxon>Glomeromycetes</taxon>
        <taxon>Diversisporales</taxon>
        <taxon>Gigasporaceae</taxon>
        <taxon>Racocetra</taxon>
    </lineage>
</organism>
<reference evidence="1" key="1">
    <citation type="submission" date="2021-06" db="EMBL/GenBank/DDBJ databases">
        <authorList>
            <person name="Kallberg Y."/>
            <person name="Tangrot J."/>
            <person name="Rosling A."/>
        </authorList>
    </citation>
    <scope>NUCLEOTIDE SEQUENCE</scope>
    <source>
        <strain evidence="1">MA461A</strain>
    </source>
</reference>
<evidence type="ECO:0000313" key="1">
    <source>
        <dbReference type="EMBL" id="CAG8612385.1"/>
    </source>
</evidence>
<dbReference type="EMBL" id="CAJVQC010010062">
    <property type="protein sequence ID" value="CAG8612385.1"/>
    <property type="molecule type" value="Genomic_DNA"/>
</dbReference>
<name>A0ACA9MVP0_9GLOM</name>
<evidence type="ECO:0000313" key="2">
    <source>
        <dbReference type="Proteomes" id="UP000789920"/>
    </source>
</evidence>
<gene>
    <name evidence="1" type="ORF">RPERSI_LOCUS6359</name>
</gene>
<comment type="caution">
    <text evidence="1">The sequence shown here is derived from an EMBL/GenBank/DDBJ whole genome shotgun (WGS) entry which is preliminary data.</text>
</comment>
<protein>
    <submittedName>
        <fullName evidence="1">13732_t:CDS:1</fullName>
    </submittedName>
</protein>
<accession>A0ACA9MVP0</accession>
<sequence length="64" mass="7345">IAAFGIEVGFMAFGCYAMINSTVSRNSHKSEFRDVLRLSYDHSMCSDTEFTPLKDLPEEYRNVF</sequence>
<dbReference type="Proteomes" id="UP000789920">
    <property type="component" value="Unassembled WGS sequence"/>
</dbReference>
<feature type="non-terminal residue" evidence="1">
    <location>
        <position position="1"/>
    </location>
</feature>